<dbReference type="InterPro" id="IPR000086">
    <property type="entry name" value="NUDIX_hydrolase_dom"/>
</dbReference>
<keyword evidence="3 4" id="KW-0378">Hydrolase</keyword>
<evidence type="ECO:0000313" key="7">
    <source>
        <dbReference type="Proteomes" id="UP000295244"/>
    </source>
</evidence>
<feature type="domain" description="Nudix hydrolase" evidence="5">
    <location>
        <begin position="10"/>
        <end position="148"/>
    </location>
</feature>
<evidence type="ECO:0000256" key="1">
    <source>
        <dbReference type="ARBA" id="ARBA00001946"/>
    </source>
</evidence>
<evidence type="ECO:0000313" key="6">
    <source>
        <dbReference type="EMBL" id="TCJ16059.1"/>
    </source>
</evidence>
<dbReference type="PANTHER" id="PTHR43046:SF14">
    <property type="entry name" value="MUTT_NUDIX FAMILY PROTEIN"/>
    <property type="match status" value="1"/>
</dbReference>
<reference evidence="6 7" key="1">
    <citation type="submission" date="2019-03" db="EMBL/GenBank/DDBJ databases">
        <title>Whole genome sequence of a novel Rubrobacter taiwanensis strain, isolated from Yellowstone National Park.</title>
        <authorList>
            <person name="Freed S."/>
            <person name="Ramaley R.F."/>
            <person name="Kyndt J.A."/>
        </authorList>
    </citation>
    <scope>NUCLEOTIDE SEQUENCE [LARGE SCALE GENOMIC DNA]</scope>
    <source>
        <strain evidence="6 7">Yellowstone</strain>
    </source>
</reference>
<dbReference type="Gene3D" id="3.90.79.10">
    <property type="entry name" value="Nucleoside Triphosphate Pyrophosphohydrolase"/>
    <property type="match status" value="1"/>
</dbReference>
<dbReference type="AlphaFoldDB" id="A0A4R1BFW1"/>
<dbReference type="PROSITE" id="PS00893">
    <property type="entry name" value="NUDIX_BOX"/>
    <property type="match status" value="1"/>
</dbReference>
<proteinExistence type="inferred from homology"/>
<dbReference type="PROSITE" id="PS51462">
    <property type="entry name" value="NUDIX"/>
    <property type="match status" value="1"/>
</dbReference>
<dbReference type="RefSeq" id="WP_132691970.1">
    <property type="nucleotide sequence ID" value="NZ_SKBU01000019.1"/>
</dbReference>
<dbReference type="GO" id="GO:0016787">
    <property type="term" value="F:hydrolase activity"/>
    <property type="evidence" value="ECO:0007669"/>
    <property type="project" value="UniProtKB-KW"/>
</dbReference>
<dbReference type="OrthoDB" id="9804442at2"/>
<dbReference type="Pfam" id="PF00293">
    <property type="entry name" value="NUDIX"/>
    <property type="match status" value="1"/>
</dbReference>
<comment type="caution">
    <text evidence="6">The sequence shown here is derived from an EMBL/GenBank/DDBJ whole genome shotgun (WGS) entry which is preliminary data.</text>
</comment>
<comment type="cofactor">
    <cofactor evidence="1">
        <name>Mg(2+)</name>
        <dbReference type="ChEBI" id="CHEBI:18420"/>
    </cofactor>
</comment>
<dbReference type="EMBL" id="SKBU01000019">
    <property type="protein sequence ID" value="TCJ16059.1"/>
    <property type="molecule type" value="Genomic_DNA"/>
</dbReference>
<dbReference type="SUPFAM" id="SSF55811">
    <property type="entry name" value="Nudix"/>
    <property type="match status" value="1"/>
</dbReference>
<dbReference type="InterPro" id="IPR015797">
    <property type="entry name" value="NUDIX_hydrolase-like_dom_sf"/>
</dbReference>
<accession>A0A4R1BFW1</accession>
<evidence type="ECO:0000256" key="4">
    <source>
        <dbReference type="RuleBase" id="RU003476"/>
    </source>
</evidence>
<dbReference type="Proteomes" id="UP000295244">
    <property type="component" value="Unassembled WGS sequence"/>
</dbReference>
<dbReference type="InterPro" id="IPR020084">
    <property type="entry name" value="NUDIX_hydrolase_CS"/>
</dbReference>
<organism evidence="6 7">
    <name type="scientific">Rubrobacter taiwanensis</name>
    <dbReference type="NCBI Taxonomy" id="185139"/>
    <lineage>
        <taxon>Bacteria</taxon>
        <taxon>Bacillati</taxon>
        <taxon>Actinomycetota</taxon>
        <taxon>Rubrobacteria</taxon>
        <taxon>Rubrobacterales</taxon>
        <taxon>Rubrobacteraceae</taxon>
        <taxon>Rubrobacter</taxon>
    </lineage>
</organism>
<dbReference type="InterPro" id="IPR020476">
    <property type="entry name" value="Nudix_hydrolase"/>
</dbReference>
<sequence length="161" mass="17726">MGKIRASQRELDFGVRVGAVVEKDGRVLLVRHAKPGLEPYWVLPGGRLEPRETIPECAEREVREEAGLEGRFLEVLYVSEFIREGRHTVDITVRLAAGPGEARLGGDPEDTGQQPTLQEVRWFAREELAEINLLPRTIKLRILEDVLDGGGGGGVYLGSGS</sequence>
<protein>
    <submittedName>
        <fullName evidence="6">NUDIX hydrolase</fullName>
    </submittedName>
</protein>
<evidence type="ECO:0000256" key="3">
    <source>
        <dbReference type="ARBA" id="ARBA00022801"/>
    </source>
</evidence>
<dbReference type="PRINTS" id="PR00502">
    <property type="entry name" value="NUDIXFAMILY"/>
</dbReference>
<evidence type="ECO:0000259" key="5">
    <source>
        <dbReference type="PROSITE" id="PS51462"/>
    </source>
</evidence>
<evidence type="ECO:0000256" key="2">
    <source>
        <dbReference type="ARBA" id="ARBA00005582"/>
    </source>
</evidence>
<gene>
    <name evidence="6" type="ORF">E0L93_11285</name>
</gene>
<keyword evidence="7" id="KW-1185">Reference proteome</keyword>
<name>A0A4R1BFW1_9ACTN</name>
<comment type="similarity">
    <text evidence="2 4">Belongs to the Nudix hydrolase family.</text>
</comment>
<dbReference type="PANTHER" id="PTHR43046">
    <property type="entry name" value="GDP-MANNOSE MANNOSYL HYDROLASE"/>
    <property type="match status" value="1"/>
</dbReference>